<dbReference type="Pfam" id="PF05437">
    <property type="entry name" value="AzlD"/>
    <property type="match status" value="1"/>
</dbReference>
<evidence type="ECO:0000313" key="2">
    <source>
        <dbReference type="EMBL" id="EXB04633.1"/>
    </source>
</evidence>
<dbReference type="EMBL" id="JEWH01000044">
    <property type="protein sequence ID" value="EXB04633.1"/>
    <property type="molecule type" value="Genomic_DNA"/>
</dbReference>
<gene>
    <name evidence="2" type="ORF">J512_2970</name>
</gene>
<comment type="caution">
    <text evidence="2">The sequence shown here is derived from an EMBL/GenBank/DDBJ whole genome shotgun (WGS) entry which is preliminary data.</text>
</comment>
<dbReference type="AlphaFoldDB" id="A0A009ILG4"/>
<dbReference type="RefSeq" id="WP_000082712.1">
    <property type="nucleotide sequence ID" value="NZ_JEWH01000044.1"/>
</dbReference>
<keyword evidence="1" id="KW-0812">Transmembrane</keyword>
<dbReference type="PATRIC" id="fig|1310613.3.peg.2855"/>
<proteinExistence type="predicted"/>
<evidence type="ECO:0000313" key="3">
    <source>
        <dbReference type="Proteomes" id="UP000020595"/>
    </source>
</evidence>
<feature type="transmembrane region" description="Helical" evidence="1">
    <location>
        <begin position="87"/>
        <end position="106"/>
    </location>
</feature>
<dbReference type="Proteomes" id="UP000020595">
    <property type="component" value="Unassembled WGS sequence"/>
</dbReference>
<feature type="transmembrane region" description="Helical" evidence="1">
    <location>
        <begin position="65"/>
        <end position="82"/>
    </location>
</feature>
<keyword evidence="1" id="KW-0472">Membrane</keyword>
<organism evidence="2 3">
    <name type="scientific">Acinetobacter baumannii (strain 1295743)</name>
    <dbReference type="NCBI Taxonomy" id="1310613"/>
    <lineage>
        <taxon>Bacteria</taxon>
        <taxon>Pseudomonadati</taxon>
        <taxon>Pseudomonadota</taxon>
        <taxon>Gammaproteobacteria</taxon>
        <taxon>Moraxellales</taxon>
        <taxon>Moraxellaceae</taxon>
        <taxon>Acinetobacter</taxon>
        <taxon>Acinetobacter calcoaceticus/baumannii complex</taxon>
    </lineage>
</organism>
<reference evidence="2 3" key="1">
    <citation type="submission" date="2014-02" db="EMBL/GenBank/DDBJ databases">
        <title>Comparative genomics and transcriptomics to identify genetic mechanisms underlying the emergence of carbapenem resistant Acinetobacter baumannii (CRAb).</title>
        <authorList>
            <person name="Harris A.D."/>
            <person name="Johnson K.J."/>
            <person name="George J."/>
            <person name="Shefchek K."/>
            <person name="Daugherty S.C."/>
            <person name="Parankush S."/>
            <person name="Sadzewicz L."/>
            <person name="Tallon L."/>
            <person name="Sengamalay N."/>
            <person name="Hazen T.H."/>
            <person name="Rasko D.A."/>
        </authorList>
    </citation>
    <scope>NUCLEOTIDE SEQUENCE [LARGE SCALE GENOMIC DNA]</scope>
    <source>
        <strain evidence="2 3">1295743</strain>
    </source>
</reference>
<keyword evidence="1" id="KW-1133">Transmembrane helix</keyword>
<name>A0A009ILG4_ACIB9</name>
<feature type="transmembrane region" description="Helical" evidence="1">
    <location>
        <begin position="6"/>
        <end position="28"/>
    </location>
</feature>
<protein>
    <submittedName>
        <fullName evidence="2">Branched-chain amino acid transport family protein</fullName>
    </submittedName>
</protein>
<feature type="transmembrane region" description="Helical" evidence="1">
    <location>
        <begin position="40"/>
        <end position="59"/>
    </location>
</feature>
<accession>A0A009ILG4</accession>
<evidence type="ECO:0000256" key="1">
    <source>
        <dbReference type="SAM" id="Phobius"/>
    </source>
</evidence>
<sequence>MSQQLLIIVGIALLALGTYSIRFAGFHLGAKFSFSEKYQVLLSNGATVLLCAIAVTTTFFEGHHFAGFARIFGVGLALFLVWKKAPLLLVICLAAAGTALVRLLGIE</sequence>
<dbReference type="InterPro" id="IPR008407">
    <property type="entry name" value="Brnchd-chn_aa_trnsp_AzlD"/>
</dbReference>